<dbReference type="SUPFAM" id="SSF47336">
    <property type="entry name" value="ACP-like"/>
    <property type="match status" value="1"/>
</dbReference>
<keyword evidence="5" id="KW-0596">Phosphopantetheine</keyword>
<keyword evidence="12" id="KW-1185">Reference proteome</keyword>
<dbReference type="InterPro" id="IPR042099">
    <property type="entry name" value="ANL_N_sf"/>
</dbReference>
<dbReference type="RefSeq" id="WP_086814255.1">
    <property type="nucleotide sequence ID" value="NZ_BJMM01000002.1"/>
</dbReference>
<dbReference type="Gene3D" id="3.30.559.10">
    <property type="entry name" value="Chloramphenicol acetyltransferase-like domain"/>
    <property type="match status" value="1"/>
</dbReference>
<dbReference type="PROSITE" id="PS00455">
    <property type="entry name" value="AMP_BINDING"/>
    <property type="match status" value="1"/>
</dbReference>
<name>A0A4Y3QVH4_STRCI</name>
<dbReference type="Proteomes" id="UP000319210">
    <property type="component" value="Unassembled WGS sequence"/>
</dbReference>
<evidence type="ECO:0000256" key="1">
    <source>
        <dbReference type="ARBA" id="ARBA00001957"/>
    </source>
</evidence>
<dbReference type="InterPro" id="IPR009081">
    <property type="entry name" value="PP-bd_ACP"/>
</dbReference>
<dbReference type="InterPro" id="IPR041464">
    <property type="entry name" value="TubC_N"/>
</dbReference>
<dbReference type="Gene3D" id="3.40.50.1820">
    <property type="entry name" value="alpha/beta hydrolase"/>
    <property type="match status" value="1"/>
</dbReference>
<dbReference type="PROSITE" id="PS50075">
    <property type="entry name" value="CARRIER"/>
    <property type="match status" value="1"/>
</dbReference>
<evidence type="ECO:0000256" key="3">
    <source>
        <dbReference type="ARBA" id="ARBA00007380"/>
    </source>
</evidence>
<keyword evidence="6" id="KW-0597">Phosphoprotein</keyword>
<proteinExistence type="inferred from homology"/>
<evidence type="ECO:0000313" key="12">
    <source>
        <dbReference type="Proteomes" id="UP000319210"/>
    </source>
</evidence>
<dbReference type="Gene3D" id="3.40.50.12780">
    <property type="entry name" value="N-terminal domain of ligase-like"/>
    <property type="match status" value="1"/>
</dbReference>
<gene>
    <name evidence="11" type="ORF">SCA03_05610</name>
</gene>
<dbReference type="Pfam" id="PF00550">
    <property type="entry name" value="PP-binding"/>
    <property type="match status" value="1"/>
</dbReference>
<evidence type="ECO:0000256" key="7">
    <source>
        <dbReference type="ARBA" id="ARBA00022598"/>
    </source>
</evidence>
<evidence type="ECO:0000256" key="8">
    <source>
        <dbReference type="ARBA" id="ARBA00033440"/>
    </source>
</evidence>
<dbReference type="InterPro" id="IPR020845">
    <property type="entry name" value="AMP-binding_CS"/>
</dbReference>
<dbReference type="InterPro" id="IPR025110">
    <property type="entry name" value="AMP-bd_C"/>
</dbReference>
<dbReference type="InterPro" id="IPR057737">
    <property type="entry name" value="Condensation_MtbB-like"/>
</dbReference>
<reference evidence="11 12" key="1">
    <citation type="submission" date="2019-06" db="EMBL/GenBank/DDBJ databases">
        <title>Whole genome shotgun sequence of Streptomyces cacaoi subsp. cacaoi NBRC 12748.</title>
        <authorList>
            <person name="Hosoyama A."/>
            <person name="Uohara A."/>
            <person name="Ohji S."/>
            <person name="Ichikawa N."/>
        </authorList>
    </citation>
    <scope>NUCLEOTIDE SEQUENCE [LARGE SCALE GENOMIC DNA]</scope>
    <source>
        <strain evidence="11 12">NBRC 12748</strain>
    </source>
</reference>
<dbReference type="GO" id="GO:0031177">
    <property type="term" value="F:phosphopantetheine binding"/>
    <property type="evidence" value="ECO:0007669"/>
    <property type="project" value="TreeGrafter"/>
</dbReference>
<dbReference type="CDD" id="cd02440">
    <property type="entry name" value="AdoMet_MTases"/>
    <property type="match status" value="1"/>
</dbReference>
<dbReference type="PANTHER" id="PTHR45527">
    <property type="entry name" value="NONRIBOSOMAL PEPTIDE SYNTHETASE"/>
    <property type="match status" value="1"/>
</dbReference>
<dbReference type="InterPro" id="IPR045851">
    <property type="entry name" value="AMP-bd_C_sf"/>
</dbReference>
<dbReference type="InterPro" id="IPR044894">
    <property type="entry name" value="TubC_N_sf"/>
</dbReference>
<dbReference type="Gene3D" id="3.30.300.30">
    <property type="match status" value="2"/>
</dbReference>
<protein>
    <recommendedName>
        <fullName evidence="4">Phenyloxazoline synthase MbtB</fullName>
    </recommendedName>
    <alternativeName>
        <fullName evidence="8">Mycobactin synthetase protein B</fullName>
    </alternativeName>
</protein>
<comment type="cofactor">
    <cofactor evidence="1">
        <name>pantetheine 4'-phosphate</name>
        <dbReference type="ChEBI" id="CHEBI:47942"/>
    </cofactor>
</comment>
<dbReference type="NCBIfam" id="TIGR01733">
    <property type="entry name" value="AA-adenyl-dom"/>
    <property type="match status" value="1"/>
</dbReference>
<dbReference type="FunFam" id="3.30.559.30:FF:000006">
    <property type="entry name" value="Yersiniabactin polyketide/non-ribosomal peptide synthetase"/>
    <property type="match status" value="1"/>
</dbReference>
<dbReference type="Pfam" id="PF00975">
    <property type="entry name" value="Thioesterase"/>
    <property type="match status" value="1"/>
</dbReference>
<dbReference type="Gene3D" id="3.30.559.30">
    <property type="entry name" value="Nonribosomal peptide synthetase, condensation domain"/>
    <property type="match status" value="1"/>
</dbReference>
<dbReference type="InterPro" id="IPR001031">
    <property type="entry name" value="Thioesterase"/>
</dbReference>
<dbReference type="Pfam" id="PF13193">
    <property type="entry name" value="AMP-binding_C"/>
    <property type="match status" value="1"/>
</dbReference>
<dbReference type="Gene3D" id="3.40.50.150">
    <property type="entry name" value="Vaccinia Virus protein VP39"/>
    <property type="match status" value="1"/>
</dbReference>
<comment type="similarity">
    <text evidence="3">Belongs to the ATP-dependent AMP-binding enzyme family. MbtB subfamily.</text>
</comment>
<dbReference type="Gene3D" id="1.10.1200.10">
    <property type="entry name" value="ACP-like"/>
    <property type="match status" value="1"/>
</dbReference>
<dbReference type="Pfam" id="PF00501">
    <property type="entry name" value="AMP-binding"/>
    <property type="match status" value="1"/>
</dbReference>
<sequence length="1871" mass="198385">MTVPTTATEIVDELHSLGAELWAEDGRIRFRAPQGVLTEERRQALRGHRAEILALLAAEDAAGTVVPDPGAAGEPFPLTDVQTAYLLGRNDSFGHGGVACHGYLEVGYPAVDPRALEDAWNALIARHGMLRAVVHEDGSQQVLDEVARCRVAVTDLRAAPPHEAAAHLASVREEMGHRTYDTTRWPLFELRLTRTGPDDPAGPGGTADILHFSLDSLIADWGSARILLDELDTLLAAPDPADTSVLPPLDLSFRDYLLAERALRDTARYRRDRAHWRSRTAELPPAPELPRRPAEQGGGAEAAPRFVRHGFRLPEPAWARLRERAAAHGLTPTSVLLAAYASVLDRWSRRSRFTVNLTLLNRLPLHPQVDRLVGDFTSVSLLEVDGLAGSGLRERAARLGERLFTDLDHRLYSGVQVIRDLARERGRAAALMPYVFTSALGVGPGTTASGRTPGAGITQTPQVLLDCQVGDGSGALEAHWDVRAGAFPDGVVEDMLDAFGTLLTALADDPAAWEDPEPVALPGRQRRERDAANDTAGPLPDGLLHHGFFERAARAPREPALTGVFGTVRYGELARTAGAVARALRAAGCVPGDRVAVLTDKGPEQAAAVLGTLLAGCAYVPVDAAQPALRRRGLLTGARVRHVLTQSWTVPDDGLPDGLAHTRVDALEPVDEVPAAPDGDPDAPAYIIHTSGSTGAPKGVVVSHRAALNTVRDISERFGVTARDRILQLAQLGFDLSVYDLFGGLAAGAALVLPDPARHADPSHWAELCARHAVTVWNSVPAQLHMLADYLEAEPVALPALRLALLSGDWIPVTLPARIRGLVPGLRAVSLGGATEAAIWSIHHPIEEADAGRTAVPYGRPLRNQGFQVLDEDGRDCPVWVPGELYITGAGLALGYFDDPALTARRFPAGAPGGARHYRTGDLGRYLPGGEIEFLGREDTQIKLRGHRIELGEVEAALLAHPGVGAAAVVAESTADGARQGADRALLAFAEPARRTPADTAEADARLRAAAARFAGRQLTGAAAERAAAHHRALHHAARLSMLHGLRARGAFAGPGPCTAEQVLADARVHERHRWLVRRWLAVMAEGGAPGVLTAGADGRFRPAHPDGTEAVEHAWQQVAEGVEHGLCTPEFLDYHRAHIRRLDALLDDAQSPFELLFPQGGDGPARAVYRDDALSRYLNHAAAAVVHRAAAEHRGGGPLRVVELGAGTGATTSAVLPLLDGFTVDYLFTDADPSFLPQARHTFGGNAQVRYGVLDVDRAPHTQGVAPNSADVVVCAGMLNSARDPARAVATAVELLAPGGLLVVTEPTAEHPHILLTQGFMMEPADGDRERGPSPLLSPERRRRLFAEAGAHEVFALPDADHPLAAAGAGVFVLRAKSDRAPLRADELTAHLAERLPAAMVPAQLHVVDALPTTANGKIDRAALAGLRLGELAGAEPPSPAGEGGLEDRLCALWAQALGTGRIGPGENVYDRGADSLVMARVAGRLREDVAEAAAFSYDALLRQMLNEPTVAALARALRAAPGAAGPREAAGAPATTTGNALLVPFGGDPADGRPGDEPGTVRVLFHAALGTLDYFQHLGRALAGQRLGPVVGVAVADAEEYTATAPEQLVATVADRYAQRLADEGWTRFQLVGYCLGGLLATEVARRLSERGLDVVDLTLVDSIPMFIATDEELAYESIFVPNLGLDPVPAVFGEDVAATDVYRAVELLTERHGGNIPAGALAALDGDPGLAAVAAAARRAGARPQAERLAGYARAAEGDAGVPVDAELVPNLFRVCRHSMRAAHLELEPYAGDMTFLRAAEQQSFGVTGGVGHLAAPFWERTCLGRFTVHDVPGNHFSVIEPPHVHTVAAHLATPWRTPEETQRGAQA</sequence>
<dbReference type="SUPFAM" id="SSF53474">
    <property type="entry name" value="alpha/beta-Hydrolases"/>
    <property type="match status" value="1"/>
</dbReference>
<dbReference type="CDD" id="cd19535">
    <property type="entry name" value="Cyc_NRPS"/>
    <property type="match status" value="1"/>
</dbReference>
<feature type="domain" description="Carrier" evidence="10">
    <location>
        <begin position="1442"/>
        <end position="1523"/>
    </location>
</feature>
<keyword evidence="7" id="KW-0436">Ligase</keyword>
<organism evidence="11 12">
    <name type="scientific">Streptomyces cacaoi</name>
    <dbReference type="NCBI Taxonomy" id="1898"/>
    <lineage>
        <taxon>Bacteria</taxon>
        <taxon>Bacillati</taxon>
        <taxon>Actinomycetota</taxon>
        <taxon>Actinomycetes</taxon>
        <taxon>Kitasatosporales</taxon>
        <taxon>Streptomycetaceae</taxon>
        <taxon>Streptomyces</taxon>
    </lineage>
</organism>
<dbReference type="InterPro" id="IPR029063">
    <property type="entry name" value="SAM-dependent_MTases_sf"/>
</dbReference>
<dbReference type="Pfam" id="PF08242">
    <property type="entry name" value="Methyltransf_12"/>
    <property type="match status" value="1"/>
</dbReference>
<dbReference type="InterPro" id="IPR029058">
    <property type="entry name" value="AB_hydrolase_fold"/>
</dbReference>
<dbReference type="EMBL" id="BJMM01000002">
    <property type="protein sequence ID" value="GEB48010.1"/>
    <property type="molecule type" value="Genomic_DNA"/>
</dbReference>
<dbReference type="FunFam" id="3.30.559.10:FF:000023">
    <property type="entry name" value="Non-ribosomal peptide synthetase"/>
    <property type="match status" value="1"/>
</dbReference>
<dbReference type="SUPFAM" id="SSF53335">
    <property type="entry name" value="S-adenosyl-L-methionine-dependent methyltransferases"/>
    <property type="match status" value="1"/>
</dbReference>
<dbReference type="InterPro" id="IPR000873">
    <property type="entry name" value="AMP-dep_synth/lig_dom"/>
</dbReference>
<dbReference type="Pfam" id="PF00668">
    <property type="entry name" value="Condensation"/>
    <property type="match status" value="1"/>
</dbReference>
<evidence type="ECO:0000256" key="2">
    <source>
        <dbReference type="ARBA" id="ARBA00005102"/>
    </source>
</evidence>
<dbReference type="PANTHER" id="PTHR45527:SF10">
    <property type="entry name" value="PYOCHELIN SYNTHASE PCHF"/>
    <property type="match status" value="1"/>
</dbReference>
<feature type="region of interest" description="Disordered" evidence="9">
    <location>
        <begin position="513"/>
        <end position="540"/>
    </location>
</feature>
<dbReference type="Gene3D" id="1.10.10.1830">
    <property type="entry name" value="Non-ribosomal peptide synthase, adenylation domain"/>
    <property type="match status" value="1"/>
</dbReference>
<dbReference type="Pfam" id="PF18563">
    <property type="entry name" value="TubC_N"/>
    <property type="match status" value="1"/>
</dbReference>
<dbReference type="GO" id="GO:0008610">
    <property type="term" value="P:lipid biosynthetic process"/>
    <property type="evidence" value="ECO:0007669"/>
    <property type="project" value="UniProtKB-ARBA"/>
</dbReference>
<evidence type="ECO:0000256" key="4">
    <source>
        <dbReference type="ARBA" id="ARBA00016743"/>
    </source>
</evidence>
<evidence type="ECO:0000256" key="6">
    <source>
        <dbReference type="ARBA" id="ARBA00022553"/>
    </source>
</evidence>
<dbReference type="InterPro" id="IPR036736">
    <property type="entry name" value="ACP-like_sf"/>
</dbReference>
<accession>A0A4Y3QVH4</accession>
<comment type="pathway">
    <text evidence="2">Siderophore biosynthesis; mycobactin biosynthesis.</text>
</comment>
<dbReference type="InterPro" id="IPR001242">
    <property type="entry name" value="Condensation_dom"/>
</dbReference>
<dbReference type="SUPFAM" id="SSF52777">
    <property type="entry name" value="CoA-dependent acyltransferases"/>
    <property type="match status" value="2"/>
</dbReference>
<dbReference type="InterPro" id="IPR023213">
    <property type="entry name" value="CAT-like_dom_sf"/>
</dbReference>
<dbReference type="InterPro" id="IPR010071">
    <property type="entry name" value="AA_adenyl_dom"/>
</dbReference>
<evidence type="ECO:0000313" key="11">
    <source>
        <dbReference type="EMBL" id="GEB48010.1"/>
    </source>
</evidence>
<dbReference type="FunFam" id="3.40.50.12780:FF:000012">
    <property type="entry name" value="Non-ribosomal peptide synthetase"/>
    <property type="match status" value="1"/>
</dbReference>
<evidence type="ECO:0000259" key="10">
    <source>
        <dbReference type="PROSITE" id="PS50075"/>
    </source>
</evidence>
<dbReference type="SUPFAM" id="SSF56801">
    <property type="entry name" value="Acetyl-CoA synthetase-like"/>
    <property type="match status" value="1"/>
</dbReference>
<dbReference type="GO" id="GO:0016874">
    <property type="term" value="F:ligase activity"/>
    <property type="evidence" value="ECO:0007669"/>
    <property type="project" value="UniProtKB-KW"/>
</dbReference>
<evidence type="ECO:0000256" key="9">
    <source>
        <dbReference type="SAM" id="MobiDB-lite"/>
    </source>
</evidence>
<dbReference type="GO" id="GO:0005737">
    <property type="term" value="C:cytoplasm"/>
    <property type="evidence" value="ECO:0007669"/>
    <property type="project" value="TreeGrafter"/>
</dbReference>
<dbReference type="GO" id="GO:0043041">
    <property type="term" value="P:amino acid activation for nonribosomal peptide biosynthetic process"/>
    <property type="evidence" value="ECO:0007669"/>
    <property type="project" value="TreeGrafter"/>
</dbReference>
<dbReference type="GO" id="GO:0009403">
    <property type="term" value="P:toxin biosynthetic process"/>
    <property type="evidence" value="ECO:0007669"/>
    <property type="project" value="UniProtKB-ARBA"/>
</dbReference>
<dbReference type="InterPro" id="IPR013217">
    <property type="entry name" value="Methyltransf_12"/>
</dbReference>
<dbReference type="OrthoDB" id="2472181at2"/>
<comment type="caution">
    <text evidence="11">The sequence shown here is derived from an EMBL/GenBank/DDBJ whole genome shotgun (WGS) entry which is preliminary data.</text>
</comment>
<evidence type="ECO:0000256" key="5">
    <source>
        <dbReference type="ARBA" id="ARBA00022450"/>
    </source>
</evidence>
<feature type="region of interest" description="Disordered" evidence="9">
    <location>
        <begin position="280"/>
        <end position="301"/>
    </location>
</feature>